<dbReference type="Proteomes" id="UP000772434">
    <property type="component" value="Unassembled WGS sequence"/>
</dbReference>
<dbReference type="SUPFAM" id="SSF48576">
    <property type="entry name" value="Terpenoid synthases"/>
    <property type="match status" value="1"/>
</dbReference>
<dbReference type="EMBL" id="JADNRY010000067">
    <property type="protein sequence ID" value="KAF9067879.1"/>
    <property type="molecule type" value="Genomic_DNA"/>
</dbReference>
<evidence type="ECO:0000313" key="7">
    <source>
        <dbReference type="EMBL" id="KAF9067879.1"/>
    </source>
</evidence>
<dbReference type="GO" id="GO:0046872">
    <property type="term" value="F:metal ion binding"/>
    <property type="evidence" value="ECO:0007669"/>
    <property type="project" value="UniProtKB-KW"/>
</dbReference>
<evidence type="ECO:0000313" key="8">
    <source>
        <dbReference type="Proteomes" id="UP000772434"/>
    </source>
</evidence>
<dbReference type="GO" id="GO:0010333">
    <property type="term" value="F:terpene synthase activity"/>
    <property type="evidence" value="ECO:0007669"/>
    <property type="project" value="InterPro"/>
</dbReference>
<dbReference type="InterPro" id="IPR008949">
    <property type="entry name" value="Isoprenoid_synthase_dom_sf"/>
</dbReference>
<keyword evidence="4 6" id="KW-0460">Magnesium</keyword>
<keyword evidence="3 6" id="KW-0479">Metal-binding</keyword>
<dbReference type="Gene3D" id="1.10.600.10">
    <property type="entry name" value="Farnesyl Diphosphate Synthase"/>
    <property type="match status" value="1"/>
</dbReference>
<dbReference type="AlphaFoldDB" id="A0A9P5U6L6"/>
<comment type="caution">
    <text evidence="7">The sequence shown here is derived from an EMBL/GenBank/DDBJ whole genome shotgun (WGS) entry which is preliminary data.</text>
</comment>
<evidence type="ECO:0000256" key="1">
    <source>
        <dbReference type="ARBA" id="ARBA00001946"/>
    </source>
</evidence>
<evidence type="ECO:0000256" key="3">
    <source>
        <dbReference type="ARBA" id="ARBA00022723"/>
    </source>
</evidence>
<protein>
    <recommendedName>
        <fullName evidence="6">Terpene synthase</fullName>
        <ecNumber evidence="6">4.2.3.-</ecNumber>
    </recommendedName>
</protein>
<gene>
    <name evidence="7" type="ORF">BDP27DRAFT_1448855</name>
</gene>
<comment type="cofactor">
    <cofactor evidence="1 6">
        <name>Mg(2+)</name>
        <dbReference type="ChEBI" id="CHEBI:18420"/>
    </cofactor>
</comment>
<proteinExistence type="inferred from homology"/>
<dbReference type="InterPro" id="IPR034686">
    <property type="entry name" value="Terpene_cyclase-like_2"/>
</dbReference>
<accession>A0A9P5U6L6</accession>
<reference evidence="7" key="1">
    <citation type="submission" date="2020-11" db="EMBL/GenBank/DDBJ databases">
        <authorList>
            <consortium name="DOE Joint Genome Institute"/>
            <person name="Ahrendt S."/>
            <person name="Riley R."/>
            <person name="Andreopoulos W."/>
            <person name="Labutti K."/>
            <person name="Pangilinan J."/>
            <person name="Ruiz-Duenas F.J."/>
            <person name="Barrasa J.M."/>
            <person name="Sanchez-Garcia M."/>
            <person name="Camarero S."/>
            <person name="Miyauchi S."/>
            <person name="Serrano A."/>
            <person name="Linde D."/>
            <person name="Babiker R."/>
            <person name="Drula E."/>
            <person name="Ayuso-Fernandez I."/>
            <person name="Pacheco R."/>
            <person name="Padilla G."/>
            <person name="Ferreira P."/>
            <person name="Barriuso J."/>
            <person name="Kellner H."/>
            <person name="Castanera R."/>
            <person name="Alfaro M."/>
            <person name="Ramirez L."/>
            <person name="Pisabarro A.G."/>
            <person name="Kuo A."/>
            <person name="Tritt A."/>
            <person name="Lipzen A."/>
            <person name="He G."/>
            <person name="Yan M."/>
            <person name="Ng V."/>
            <person name="Cullen D."/>
            <person name="Martin F."/>
            <person name="Rosso M.-N."/>
            <person name="Henrissat B."/>
            <person name="Hibbett D."/>
            <person name="Martinez A.T."/>
            <person name="Grigoriev I.V."/>
        </authorList>
    </citation>
    <scope>NUCLEOTIDE SEQUENCE</scope>
    <source>
        <strain evidence="7">AH 40177</strain>
    </source>
</reference>
<evidence type="ECO:0000256" key="6">
    <source>
        <dbReference type="RuleBase" id="RU366034"/>
    </source>
</evidence>
<evidence type="ECO:0000256" key="4">
    <source>
        <dbReference type="ARBA" id="ARBA00022842"/>
    </source>
</evidence>
<evidence type="ECO:0000256" key="2">
    <source>
        <dbReference type="ARBA" id="ARBA00006333"/>
    </source>
</evidence>
<name>A0A9P5U6L6_9AGAR</name>
<dbReference type="Pfam" id="PF19086">
    <property type="entry name" value="Terpene_syn_C_2"/>
    <property type="match status" value="1"/>
</dbReference>
<organism evidence="7 8">
    <name type="scientific">Rhodocollybia butyracea</name>
    <dbReference type="NCBI Taxonomy" id="206335"/>
    <lineage>
        <taxon>Eukaryota</taxon>
        <taxon>Fungi</taxon>
        <taxon>Dikarya</taxon>
        <taxon>Basidiomycota</taxon>
        <taxon>Agaricomycotina</taxon>
        <taxon>Agaricomycetes</taxon>
        <taxon>Agaricomycetidae</taxon>
        <taxon>Agaricales</taxon>
        <taxon>Marasmiineae</taxon>
        <taxon>Omphalotaceae</taxon>
        <taxon>Rhodocollybia</taxon>
    </lineage>
</organism>
<dbReference type="PANTHER" id="PTHR35201:SF4">
    <property type="entry name" value="BETA-PINACENE SYNTHASE-RELATED"/>
    <property type="match status" value="1"/>
</dbReference>
<dbReference type="PANTHER" id="PTHR35201">
    <property type="entry name" value="TERPENE SYNTHASE"/>
    <property type="match status" value="1"/>
</dbReference>
<dbReference type="OrthoDB" id="3349471at2759"/>
<keyword evidence="5 6" id="KW-0456">Lyase</keyword>
<evidence type="ECO:0000256" key="5">
    <source>
        <dbReference type="ARBA" id="ARBA00023239"/>
    </source>
</evidence>
<keyword evidence="8" id="KW-1185">Reference proteome</keyword>
<dbReference type="GO" id="GO:0008299">
    <property type="term" value="P:isoprenoid biosynthetic process"/>
    <property type="evidence" value="ECO:0007669"/>
    <property type="project" value="UniProtKB-ARBA"/>
</dbReference>
<comment type="similarity">
    <text evidence="2 6">Belongs to the terpene synthase family.</text>
</comment>
<dbReference type="EC" id="4.2.3.-" evidence="6"/>
<sequence length="347" mass="39492">MSIFLGKCVFPPAKEHPRTSELLKVDEDYFLGCWPFKSDASRQHFSRSILADFTAKTIPDTEHWEKLVLACRVTTSSFLIDDLLDTDLLYDSKKKFDIIPSLLQVIYGTKKPDPNLYWEVISDDIWRGIQRGCTDTEFDQMTRTAKEWYMTHGRPLPESFDGWLVRRRHNSGANWTYSITRYAMECRITDEELTHPIVREAEDSAAVIFALVNDIVSLPKEKMANCEELNAVTMVRKYGLVSTEEDALAEVSNIVVQSSRKLMESTKRGLADPTLSSEVKRWMVALPYVASGNAWWSQLSSRYNFPGLPAPRMTINIEGKGDIIEPSPSADMEFDKLVDGVPMAKSK</sequence>